<sequence>MQKFAFVVHPLEARDFSRKFSFTRNWPDGLVEGIIKYIPPFKVSHIRGIDSGHNTAEGWFIGCPLTSRQMLDMPEPYVIKKIIKAGKVAEKLGAKIVGLGAFTSIVGDAGISIAKNLNIAVTTGNSYTVATALEGTRQAAKLMEIDLERANVLILGATGAIGAACAQILAKEVRYLTLAARDESKLEKLATQILKSTGLAVRVTANTKHAIRNADIVVAVTSAIDSIIEPEDLKPGAIVCDVARPRNVSRRVAEIRNDVLVIEGGIVEVPGDVQFGLNFGFPPQTAYACMAETMILALEGRYENFTLGRDLTVKQVETINKLANKHGFKLAGFRSFERAITPPELTGIKNNAARKAIQVQSGIQRGALENIDKNLIYAYNNEK</sequence>
<dbReference type="RefSeq" id="WP_288184724.1">
    <property type="nucleotide sequence ID" value="NZ_LT608335.1"/>
</dbReference>
<evidence type="ECO:0000313" key="2">
    <source>
        <dbReference type="EMBL" id="SCM81859.1"/>
    </source>
</evidence>
<evidence type="ECO:0000259" key="1">
    <source>
        <dbReference type="Pfam" id="PF01488"/>
    </source>
</evidence>
<dbReference type="AlphaFoldDB" id="A0A212LWQ9"/>
<dbReference type="InterPro" id="IPR036291">
    <property type="entry name" value="NAD(P)-bd_dom_sf"/>
</dbReference>
<dbReference type="Gene3D" id="3.40.50.720">
    <property type="entry name" value="NAD(P)-binding Rossmann-like Domain"/>
    <property type="match status" value="1"/>
</dbReference>
<protein>
    <submittedName>
        <fullName evidence="2">Shikimate/quinate 5-dehydrogenase</fullName>
    </submittedName>
</protein>
<dbReference type="EMBL" id="FMJE01000004">
    <property type="protein sequence ID" value="SCM81859.1"/>
    <property type="molecule type" value="Genomic_DNA"/>
</dbReference>
<feature type="domain" description="Quinate/shikimate 5-dehydrogenase/glutamyl-tRNA reductase" evidence="1">
    <location>
        <begin position="139"/>
        <end position="257"/>
    </location>
</feature>
<name>A0A212LWQ9_9FIRM</name>
<gene>
    <name evidence="2" type="ORF">KL86SPO_40344</name>
</gene>
<organism evidence="2">
    <name type="scientific">uncultured Sporomusa sp</name>
    <dbReference type="NCBI Taxonomy" id="307249"/>
    <lineage>
        <taxon>Bacteria</taxon>
        <taxon>Bacillati</taxon>
        <taxon>Bacillota</taxon>
        <taxon>Negativicutes</taxon>
        <taxon>Selenomonadales</taxon>
        <taxon>Sporomusaceae</taxon>
        <taxon>Sporomusa</taxon>
        <taxon>environmental samples</taxon>
    </lineage>
</organism>
<accession>A0A212LWQ9</accession>
<dbReference type="SUPFAM" id="SSF51735">
    <property type="entry name" value="NAD(P)-binding Rossmann-fold domains"/>
    <property type="match status" value="1"/>
</dbReference>
<dbReference type="Pfam" id="PF01488">
    <property type="entry name" value="Shikimate_DH"/>
    <property type="match status" value="1"/>
</dbReference>
<dbReference type="InterPro" id="IPR006151">
    <property type="entry name" value="Shikm_DH/Glu-tRNA_Rdtase"/>
</dbReference>
<reference evidence="2" key="1">
    <citation type="submission" date="2016-08" db="EMBL/GenBank/DDBJ databases">
        <authorList>
            <person name="Seilhamer J.J."/>
        </authorList>
    </citation>
    <scope>NUCLEOTIDE SEQUENCE</scope>
    <source>
        <strain evidence="2">86</strain>
    </source>
</reference>
<proteinExistence type="predicted"/>